<feature type="transmembrane region" description="Helical" evidence="2">
    <location>
        <begin position="118"/>
        <end position="140"/>
    </location>
</feature>
<protein>
    <submittedName>
        <fullName evidence="3">Uncharacterized protein</fullName>
    </submittedName>
</protein>
<dbReference type="EMBL" id="CAJPVJ010006224">
    <property type="protein sequence ID" value="CAG2170257.1"/>
    <property type="molecule type" value="Genomic_DNA"/>
</dbReference>
<dbReference type="Proteomes" id="UP000728032">
    <property type="component" value="Unassembled WGS sequence"/>
</dbReference>
<dbReference type="AlphaFoldDB" id="A0A7R9QNZ5"/>
<reference evidence="3" key="1">
    <citation type="submission" date="2020-11" db="EMBL/GenBank/DDBJ databases">
        <authorList>
            <person name="Tran Van P."/>
        </authorList>
    </citation>
    <scope>NUCLEOTIDE SEQUENCE</scope>
</reference>
<dbReference type="EMBL" id="OC921049">
    <property type="protein sequence ID" value="CAD7653070.1"/>
    <property type="molecule type" value="Genomic_DNA"/>
</dbReference>
<keyword evidence="2" id="KW-0472">Membrane</keyword>
<feature type="region of interest" description="Disordered" evidence="1">
    <location>
        <begin position="27"/>
        <end position="58"/>
    </location>
</feature>
<evidence type="ECO:0000256" key="2">
    <source>
        <dbReference type="SAM" id="Phobius"/>
    </source>
</evidence>
<evidence type="ECO:0000313" key="3">
    <source>
        <dbReference type="EMBL" id="CAD7653070.1"/>
    </source>
</evidence>
<evidence type="ECO:0000256" key="1">
    <source>
        <dbReference type="SAM" id="MobiDB-lite"/>
    </source>
</evidence>
<gene>
    <name evidence="3" type="ORF">ONB1V03_LOCUS9728</name>
</gene>
<name>A0A7R9QNZ5_9ACAR</name>
<keyword evidence="4" id="KW-1185">Reference proteome</keyword>
<sequence>MNTHKQVLAEEKPRIKITDENELTVSYASDNTPSQCNVTDSGHSSTSGSLKRNESNSIYRQSPKFNNKRHKYCNKMTRKNSNHSTVRVESSLKNITETIDLREEADDKRCLVKRIIHLMTYGIFVTLLQIIGVIGAYGLFGHQYHEIIFWFSYQTIYRSKIL</sequence>
<accession>A0A7R9QNZ5</accession>
<dbReference type="OrthoDB" id="10441928at2759"/>
<organism evidence="3">
    <name type="scientific">Oppiella nova</name>
    <dbReference type="NCBI Taxonomy" id="334625"/>
    <lineage>
        <taxon>Eukaryota</taxon>
        <taxon>Metazoa</taxon>
        <taxon>Ecdysozoa</taxon>
        <taxon>Arthropoda</taxon>
        <taxon>Chelicerata</taxon>
        <taxon>Arachnida</taxon>
        <taxon>Acari</taxon>
        <taxon>Acariformes</taxon>
        <taxon>Sarcoptiformes</taxon>
        <taxon>Oribatida</taxon>
        <taxon>Brachypylina</taxon>
        <taxon>Oppioidea</taxon>
        <taxon>Oppiidae</taxon>
        <taxon>Oppiella</taxon>
    </lineage>
</organism>
<evidence type="ECO:0000313" key="4">
    <source>
        <dbReference type="Proteomes" id="UP000728032"/>
    </source>
</evidence>
<keyword evidence="2" id="KW-1133">Transmembrane helix</keyword>
<proteinExistence type="predicted"/>
<keyword evidence="2" id="KW-0812">Transmembrane</keyword>